<dbReference type="EMBL" id="KE356561">
    <property type="protein sequence ID" value="ERG93959.1"/>
    <property type="molecule type" value="Genomic_DNA"/>
</dbReference>
<dbReference type="HOGENOM" id="CLU_2765987_0_0_2"/>
<evidence type="ECO:0000313" key="2">
    <source>
        <dbReference type="EMBL" id="ERG93959.1"/>
    </source>
</evidence>
<feature type="transmembrane region" description="Helical" evidence="1">
    <location>
        <begin position="44"/>
        <end position="62"/>
    </location>
</feature>
<keyword evidence="1" id="KW-1133">Transmembrane helix</keyword>
<dbReference type="RefSeq" id="WP_021053453.1">
    <property type="nucleotide sequence ID" value="NZ_KE356561.1"/>
</dbReference>
<name>U1MUF7_9EURY</name>
<dbReference type="Proteomes" id="UP000030710">
    <property type="component" value="Unassembled WGS sequence"/>
</dbReference>
<reference evidence="2 3" key="1">
    <citation type="journal article" date="2013" name="PLoS ONE">
        <title>Assembly-driven community genomics of a hypersaline microbial ecosystem.</title>
        <authorList>
            <person name="Podell S."/>
            <person name="Ugalde J.A."/>
            <person name="Narasingarao P."/>
            <person name="Banfield J.F."/>
            <person name="Heidelberg K.B."/>
            <person name="Allen E.E."/>
        </authorList>
    </citation>
    <scope>NUCLEOTIDE SEQUENCE [LARGE SCALE GENOMIC DNA]</scope>
    <source>
        <strain evidence="3">J07HQW2</strain>
    </source>
</reference>
<gene>
    <name evidence="2" type="ORF">J07HQW2_00393</name>
</gene>
<accession>U1MUF7</accession>
<keyword evidence="1" id="KW-0812">Transmembrane</keyword>
<proteinExistence type="predicted"/>
<keyword evidence="1" id="KW-0472">Membrane</keyword>
<protein>
    <submittedName>
        <fullName evidence="2">Uncharacterized protein</fullName>
    </submittedName>
</protein>
<feature type="transmembrane region" description="Helical" evidence="1">
    <location>
        <begin position="12"/>
        <end position="29"/>
    </location>
</feature>
<evidence type="ECO:0000256" key="1">
    <source>
        <dbReference type="SAM" id="Phobius"/>
    </source>
</evidence>
<dbReference type="AlphaFoldDB" id="U1MUF7"/>
<evidence type="ECO:0000313" key="3">
    <source>
        <dbReference type="Proteomes" id="UP000030710"/>
    </source>
</evidence>
<sequence length="69" mass="7267">MNLRQTISGSALPLLLLIISIALLLNPILDFSQLVSDELLPDGVFSLILGIVLLAGGILSYWSNTGSDG</sequence>
<organism evidence="2 3">
    <name type="scientific">Haloquadratum walsbyi J07HQW2</name>
    <dbReference type="NCBI Taxonomy" id="1238425"/>
    <lineage>
        <taxon>Archaea</taxon>
        <taxon>Methanobacteriati</taxon>
        <taxon>Methanobacteriota</taxon>
        <taxon>Stenosarchaea group</taxon>
        <taxon>Halobacteria</taxon>
        <taxon>Halobacteriales</taxon>
        <taxon>Haloferacaceae</taxon>
        <taxon>Haloquadratum</taxon>
    </lineage>
</organism>
<dbReference type="STRING" id="1238425.J07HQW2_00393"/>